<reference evidence="1" key="1">
    <citation type="submission" date="2020-10" db="EMBL/GenBank/DDBJ databases">
        <title>Taxonomic study of unclassified bacteria belonging to the class Ktedonobacteria.</title>
        <authorList>
            <person name="Yabe S."/>
            <person name="Wang C.M."/>
            <person name="Zheng Y."/>
            <person name="Sakai Y."/>
            <person name="Cavaletti L."/>
            <person name="Monciardini P."/>
            <person name="Donadio S."/>
        </authorList>
    </citation>
    <scope>NUCLEOTIDE SEQUENCE</scope>
    <source>
        <strain evidence="1">ID150040</strain>
    </source>
</reference>
<gene>
    <name evidence="1" type="ORF">KSF_043160</name>
</gene>
<dbReference type="Proteomes" id="UP000597444">
    <property type="component" value="Unassembled WGS sequence"/>
</dbReference>
<protein>
    <submittedName>
        <fullName evidence="1">Uncharacterized protein</fullName>
    </submittedName>
</protein>
<evidence type="ECO:0000313" key="1">
    <source>
        <dbReference type="EMBL" id="GHO94268.1"/>
    </source>
</evidence>
<organism evidence="1 2">
    <name type="scientific">Reticulibacter mediterranei</name>
    <dbReference type="NCBI Taxonomy" id="2778369"/>
    <lineage>
        <taxon>Bacteria</taxon>
        <taxon>Bacillati</taxon>
        <taxon>Chloroflexota</taxon>
        <taxon>Ktedonobacteria</taxon>
        <taxon>Ktedonobacterales</taxon>
        <taxon>Reticulibacteraceae</taxon>
        <taxon>Reticulibacter</taxon>
    </lineage>
</organism>
<proteinExistence type="predicted"/>
<dbReference type="EMBL" id="BNJK01000001">
    <property type="protein sequence ID" value="GHO94268.1"/>
    <property type="molecule type" value="Genomic_DNA"/>
</dbReference>
<evidence type="ECO:0000313" key="2">
    <source>
        <dbReference type="Proteomes" id="UP000597444"/>
    </source>
</evidence>
<sequence>MDEQKQPIKEVAFVTVAANGSVQAWTRNTEPDGYVDRWPASDFFSATPRNPIMFHYFGVAASAHGPFTCDGDGDADDFMTGTSKWAHCDNDGDKKH</sequence>
<comment type="caution">
    <text evidence="1">The sequence shown here is derived from an EMBL/GenBank/DDBJ whole genome shotgun (WGS) entry which is preliminary data.</text>
</comment>
<dbReference type="AlphaFoldDB" id="A0A8J3N3E0"/>
<name>A0A8J3N3E0_9CHLR</name>
<accession>A0A8J3N3E0</accession>
<keyword evidence="2" id="KW-1185">Reference proteome</keyword>